<evidence type="ECO:0000313" key="2">
    <source>
        <dbReference type="Proteomes" id="UP000191901"/>
    </source>
</evidence>
<dbReference type="OrthoDB" id="516763at2"/>
<reference evidence="1 2" key="1">
    <citation type="journal article" date="2016" name="Biochim. Biophys. Acta">
        <title>Characterization of red-shifted phycobilisomes isolated from the chlorophyll f-containing cyanobacterium Halomicronema hongdechloris.</title>
        <authorList>
            <person name="Li Y."/>
            <person name="Lin Y."/>
            <person name="Garvey C.J."/>
            <person name="Birch D."/>
            <person name="Corkery R.W."/>
            <person name="Loughlin P.C."/>
            <person name="Scheer H."/>
            <person name="Willows R.D."/>
            <person name="Chen M."/>
        </authorList>
    </citation>
    <scope>NUCLEOTIDE SEQUENCE [LARGE SCALE GENOMIC DNA]</scope>
    <source>
        <strain evidence="1 2">C2206</strain>
    </source>
</reference>
<dbReference type="AlphaFoldDB" id="A0A1Z3HTM7"/>
<name>A0A1Z3HTM7_9CYAN</name>
<sequence>MPKLDCCDRCRFYSHTLYLVCANHPKGVETPTCPDFVPDSLRSEEESLAFYEPWQPEDASYYADELILDPIQRLTNAQRLELLDTHPLFTGRCPKCESPIPQTDPPRIHWD</sequence>
<accession>A0A1Z3HTM7</accession>
<dbReference type="Proteomes" id="UP000191901">
    <property type="component" value="Chromosome"/>
</dbReference>
<protein>
    <submittedName>
        <fullName evidence="1">Uncharacterized protein</fullName>
    </submittedName>
</protein>
<dbReference type="EMBL" id="CP021983">
    <property type="protein sequence ID" value="ASC73670.1"/>
    <property type="molecule type" value="Genomic_DNA"/>
</dbReference>
<keyword evidence="2" id="KW-1185">Reference proteome</keyword>
<evidence type="ECO:0000313" key="1">
    <source>
        <dbReference type="EMBL" id="ASC73670.1"/>
    </source>
</evidence>
<proteinExistence type="predicted"/>
<organism evidence="1 2">
    <name type="scientific">Halomicronema hongdechloris C2206</name>
    <dbReference type="NCBI Taxonomy" id="1641165"/>
    <lineage>
        <taxon>Bacteria</taxon>
        <taxon>Bacillati</taxon>
        <taxon>Cyanobacteriota</taxon>
        <taxon>Cyanophyceae</taxon>
        <taxon>Nodosilineales</taxon>
        <taxon>Nodosilineaceae</taxon>
        <taxon>Halomicronema</taxon>
    </lineage>
</organism>
<dbReference type="KEGG" id="hhg:XM38_046420"/>
<gene>
    <name evidence="1" type="ORF">XM38_046420</name>
</gene>